<dbReference type="Pfam" id="PF13086">
    <property type="entry name" value="AAA_11"/>
    <property type="match status" value="1"/>
</dbReference>
<keyword evidence="4" id="KW-0067">ATP-binding</keyword>
<feature type="domain" description="DNA2/NAM7 helicase-like C-terminal" evidence="7">
    <location>
        <begin position="613"/>
        <end position="809"/>
    </location>
</feature>
<evidence type="ECO:0000256" key="4">
    <source>
        <dbReference type="ARBA" id="ARBA00022840"/>
    </source>
</evidence>
<dbReference type="PANTHER" id="PTHR10887:SF522">
    <property type="entry name" value="P-LOOP CONTAINING NUCLEOSIDE TRIPHOSPHATE HYDROLASES SUPERFAMILY PROTEIN"/>
    <property type="match status" value="1"/>
</dbReference>
<sequence>MEENKPKKKEGGLLNLVFSWSAKDVLNKNLHKDKVQQIPDTFSSAADYLNSFKLPLIEETRAEFCSGLESVADAPASEISTICIDKDHKPPHDLHYKIIIKPITDIKNRGGHYQPQFGDVFAISNVRPRNIDDLVRPGKYIIFASVSMSSVSYPWIPIVPSEELSGSELHRNDEKRMFATFVMNMTTNLRIWKALHPNPRFSNTGLIENLLQYEPSGDGENHSVCDLDVNCNVWRTNVMSHIRSFRLDESQTNAVLSSISMVKCSHKANTVKLIWGPPGTGKTKTVASLLFGLLKLKCRTLTCAPTNTAVLQVAERLVKLFLGSVNEYDTYGLGDIVLFGNGERMKIDEHEELVDVFLRNRVKTLVRCFSPLDGWKINLVSMICLLENPREEYNTYLHRNAVKLEPSKTQNKKKSKETVNQSVNENEKKKKDLKKDPKTETGETTMTFEEFVKKTFRSLAEHLIYCAKNLYTHLPTSVVPLDVAKQMILLIALLKKLQNSEGPSQFSDLMMKKEQLLPILKELRVQFPRPKIKGSLSDFCLAKACLIFCTASGSIKMLSPVKMVIIDEAAQLKECESAIPLQIPGVTNAVLIGDDRQLPAMVQSKVSGDMNFGRSLFQRLATLGKKKHMLNIQYRMHPTISSFPNQKFYENSIVDASHVKLRSYTRTFLKENMYGSYTFINVSTGKENFKKGRSPRNVEEAAVVNHIIGKLYSYHCNTSMAISVGVISPYKGQVGLMNEKFGKKYAERKGNGFTVNVRSVDGFQGGEEDVIIISTVRSNGNGSVGFLSNHQRTNVALTRARYCLWIVGSGSTLENSGTVWQDLVTDAKTRGCFYDADDVAEFKDALKPALTKRSRQSLAKFDISSLDLSEARWKVVFGDNFKASLARTESIGTRKQVTEMVKKIANGWSEFNSENVVNLSSFTVELLELYKVDDQLYLAWSTDIQEEDSKYTQVIKVWSLLSAYEIPKLVKDLSNLFGRYTVNTMDRCKHKSYQGNLVVPISWPLHSVINALPLADPAECLSNQLANTSSIPLICIHIPLMAIPFISFLVQHFTSKIPKLPLLITTF</sequence>
<dbReference type="InterPro" id="IPR041679">
    <property type="entry name" value="DNA2/NAM7-like_C"/>
</dbReference>
<dbReference type="InterPro" id="IPR027417">
    <property type="entry name" value="P-loop_NTPase"/>
</dbReference>
<dbReference type="SUPFAM" id="SSF52540">
    <property type="entry name" value="P-loop containing nucleoside triphosphate hydrolases"/>
    <property type="match status" value="1"/>
</dbReference>
<gene>
    <name evidence="9" type="ORF">RND81_04G003600</name>
</gene>
<dbReference type="EMBL" id="JBDFQZ010000004">
    <property type="protein sequence ID" value="KAK9732491.1"/>
    <property type="molecule type" value="Genomic_DNA"/>
</dbReference>
<dbReference type="Proteomes" id="UP001443914">
    <property type="component" value="Unassembled WGS sequence"/>
</dbReference>
<evidence type="ECO:0000259" key="7">
    <source>
        <dbReference type="Pfam" id="PF13087"/>
    </source>
</evidence>
<feature type="domain" description="DNA2/NAM7 helicase helicase" evidence="6">
    <location>
        <begin position="247"/>
        <end position="605"/>
    </location>
</feature>
<dbReference type="GO" id="GO:0005694">
    <property type="term" value="C:chromosome"/>
    <property type="evidence" value="ECO:0007669"/>
    <property type="project" value="UniProtKB-ARBA"/>
</dbReference>
<dbReference type="InterPro" id="IPR041677">
    <property type="entry name" value="DNA2/NAM7_AAA_11"/>
</dbReference>
<proteinExistence type="predicted"/>
<protein>
    <submittedName>
        <fullName evidence="9">Uncharacterized protein</fullName>
    </submittedName>
</protein>
<keyword evidence="2" id="KW-0378">Hydrolase</keyword>
<keyword evidence="3" id="KW-0347">Helicase</keyword>
<evidence type="ECO:0000259" key="6">
    <source>
        <dbReference type="Pfam" id="PF13086"/>
    </source>
</evidence>
<evidence type="ECO:0000313" key="10">
    <source>
        <dbReference type="Proteomes" id="UP001443914"/>
    </source>
</evidence>
<dbReference type="InterPro" id="IPR047187">
    <property type="entry name" value="SF1_C_Upf1"/>
</dbReference>
<dbReference type="Pfam" id="PF20073">
    <property type="entry name" value="DUF6469"/>
    <property type="match status" value="1"/>
</dbReference>
<dbReference type="InterPro" id="IPR045055">
    <property type="entry name" value="DNA2/NAM7-like"/>
</dbReference>
<dbReference type="Gene3D" id="3.40.50.300">
    <property type="entry name" value="P-loop containing nucleotide triphosphate hydrolases"/>
    <property type="match status" value="2"/>
</dbReference>
<name>A0AAW1LH21_SAPOF</name>
<dbReference type="GO" id="GO:0005524">
    <property type="term" value="F:ATP binding"/>
    <property type="evidence" value="ECO:0007669"/>
    <property type="project" value="UniProtKB-KW"/>
</dbReference>
<evidence type="ECO:0000313" key="9">
    <source>
        <dbReference type="EMBL" id="KAK9732491.1"/>
    </source>
</evidence>
<organism evidence="9 10">
    <name type="scientific">Saponaria officinalis</name>
    <name type="common">Common soapwort</name>
    <name type="synonym">Lychnis saponaria</name>
    <dbReference type="NCBI Taxonomy" id="3572"/>
    <lineage>
        <taxon>Eukaryota</taxon>
        <taxon>Viridiplantae</taxon>
        <taxon>Streptophyta</taxon>
        <taxon>Embryophyta</taxon>
        <taxon>Tracheophyta</taxon>
        <taxon>Spermatophyta</taxon>
        <taxon>Magnoliopsida</taxon>
        <taxon>eudicotyledons</taxon>
        <taxon>Gunneridae</taxon>
        <taxon>Pentapetalae</taxon>
        <taxon>Caryophyllales</taxon>
        <taxon>Caryophyllaceae</taxon>
        <taxon>Caryophylleae</taxon>
        <taxon>Saponaria</taxon>
    </lineage>
</organism>
<feature type="domain" description="DUF6469" evidence="8">
    <location>
        <begin position="112"/>
        <end position="196"/>
    </location>
</feature>
<evidence type="ECO:0000256" key="1">
    <source>
        <dbReference type="ARBA" id="ARBA00022741"/>
    </source>
</evidence>
<dbReference type="FunFam" id="3.40.50.300:FF:000326">
    <property type="entry name" value="P-loop containing nucleoside triphosphate hydrolase"/>
    <property type="match status" value="1"/>
</dbReference>
<evidence type="ECO:0000256" key="2">
    <source>
        <dbReference type="ARBA" id="ARBA00022801"/>
    </source>
</evidence>
<dbReference type="Pfam" id="PF13087">
    <property type="entry name" value="AAA_12"/>
    <property type="match status" value="1"/>
</dbReference>
<dbReference type="PANTHER" id="PTHR10887">
    <property type="entry name" value="DNA2/NAM7 HELICASE FAMILY"/>
    <property type="match status" value="1"/>
</dbReference>
<feature type="compositionally biased region" description="Basic and acidic residues" evidence="5">
    <location>
        <begin position="425"/>
        <end position="441"/>
    </location>
</feature>
<feature type="region of interest" description="Disordered" evidence="5">
    <location>
        <begin position="404"/>
        <end position="441"/>
    </location>
</feature>
<comment type="caution">
    <text evidence="9">The sequence shown here is derived from an EMBL/GenBank/DDBJ whole genome shotgun (WGS) entry which is preliminary data.</text>
</comment>
<evidence type="ECO:0000256" key="5">
    <source>
        <dbReference type="SAM" id="MobiDB-lite"/>
    </source>
</evidence>
<dbReference type="AlphaFoldDB" id="A0AAW1LH21"/>
<dbReference type="GO" id="GO:0004386">
    <property type="term" value="F:helicase activity"/>
    <property type="evidence" value="ECO:0007669"/>
    <property type="project" value="UniProtKB-KW"/>
</dbReference>
<evidence type="ECO:0000259" key="8">
    <source>
        <dbReference type="Pfam" id="PF20073"/>
    </source>
</evidence>
<evidence type="ECO:0000256" key="3">
    <source>
        <dbReference type="ARBA" id="ARBA00022806"/>
    </source>
</evidence>
<dbReference type="CDD" id="cd18808">
    <property type="entry name" value="SF1_C_Upf1"/>
    <property type="match status" value="1"/>
</dbReference>
<dbReference type="GO" id="GO:0016787">
    <property type="term" value="F:hydrolase activity"/>
    <property type="evidence" value="ECO:0007669"/>
    <property type="project" value="UniProtKB-KW"/>
</dbReference>
<reference evidence="9" key="1">
    <citation type="submission" date="2024-03" db="EMBL/GenBank/DDBJ databases">
        <title>WGS assembly of Saponaria officinalis var. Norfolk2.</title>
        <authorList>
            <person name="Jenkins J."/>
            <person name="Shu S."/>
            <person name="Grimwood J."/>
            <person name="Barry K."/>
            <person name="Goodstein D."/>
            <person name="Schmutz J."/>
            <person name="Leebens-Mack J."/>
            <person name="Osbourn A."/>
        </authorList>
    </citation>
    <scope>NUCLEOTIDE SEQUENCE [LARGE SCALE GENOMIC DNA]</scope>
    <source>
        <strain evidence="9">JIC</strain>
    </source>
</reference>
<accession>A0AAW1LH21</accession>
<dbReference type="InterPro" id="IPR045529">
    <property type="entry name" value="DUF6469"/>
</dbReference>
<keyword evidence="10" id="KW-1185">Reference proteome</keyword>
<keyword evidence="1" id="KW-0547">Nucleotide-binding</keyword>